<feature type="coiled-coil region" evidence="1">
    <location>
        <begin position="211"/>
        <end position="264"/>
    </location>
</feature>
<dbReference type="EMBL" id="CAJJDM010000052">
    <property type="protein sequence ID" value="CAD8074213.1"/>
    <property type="molecule type" value="Genomic_DNA"/>
</dbReference>
<gene>
    <name evidence="4" type="ORF">PPRIM_AZ9-3.1.T0520135</name>
</gene>
<name>A0A8S1M8Q8_PARPR</name>
<dbReference type="Proteomes" id="UP000688137">
    <property type="component" value="Unassembled WGS sequence"/>
</dbReference>
<feature type="domain" description="Chromo" evidence="3">
    <location>
        <begin position="14"/>
        <end position="65"/>
    </location>
</feature>
<accession>A0A8S1M8Q8</accession>
<feature type="region of interest" description="Disordered" evidence="2">
    <location>
        <begin position="396"/>
        <end position="420"/>
    </location>
</feature>
<dbReference type="CDD" id="cd00024">
    <property type="entry name" value="CD_CSD"/>
    <property type="match status" value="1"/>
</dbReference>
<evidence type="ECO:0000313" key="4">
    <source>
        <dbReference type="EMBL" id="CAD8074213.1"/>
    </source>
</evidence>
<feature type="region of interest" description="Disordered" evidence="2">
    <location>
        <begin position="319"/>
        <end position="344"/>
    </location>
</feature>
<sequence length="604" mass="71313">MKNLNHKNNHLAINETQFIYGKKLVKNNYYYAVKWSGQSISHMSWEKQSNFTEESSYLIRRFETRICYLFFNKKIYPSQDGIRVHVKGKFCQVYISKVNQKSKSIQDHQWKIQNISNKFISTQSIINQNLKDVTLNTQDSKLDSKRVVVEFAHLPPFIGDKQIKQMIVTSQSITNLTQVVKQESTIQRDIKLLNQIEKAQKIINEQQKYSQIEVQNEQQKLNNQKSQIQNNNKIYKKNSKKANSNEQKNTINKLQQTIIQNKQESSKIIMKRQTLDQEKKQKQQFQSSSEIISIENDNESFQLELFNFEENFDNKQVNPNISQTVNQNDNRNSQSILERPNKELKKEKCRAVKSGNLLSFQNINTQKQVTSIITSNNNNNNNDNTYQSINHKLNNYQNNFNDNSNFNDNNSDNDNKNNLNRQQFINKNDSISSINPFTLYQNNNYSEEKKFEKDASLDQIISQKQNENDNLDQIIFKEPKQQIQVKTSQQIQQEIQRLHLDRIAQNKPSRCSVPIIPKIKDVEIQVYLIDNNQLEMIQYDQELNQIKSHNIIITTICSHQLMNEQLFFQCKYDNGVEYFVEFDELKVYSPKKLLDYMKQNSIFI</sequence>
<proteinExistence type="predicted"/>
<comment type="caution">
    <text evidence="4">The sequence shown here is derived from an EMBL/GenBank/DDBJ whole genome shotgun (WGS) entry which is preliminary data.</text>
</comment>
<dbReference type="PROSITE" id="PS50013">
    <property type="entry name" value="CHROMO_2"/>
    <property type="match status" value="1"/>
</dbReference>
<evidence type="ECO:0000313" key="5">
    <source>
        <dbReference type="Proteomes" id="UP000688137"/>
    </source>
</evidence>
<feature type="compositionally biased region" description="Polar residues" evidence="2">
    <location>
        <begin position="319"/>
        <end position="336"/>
    </location>
</feature>
<keyword evidence="1" id="KW-0175">Coiled coil</keyword>
<dbReference type="Pfam" id="PF00385">
    <property type="entry name" value="Chromo"/>
    <property type="match status" value="1"/>
</dbReference>
<evidence type="ECO:0000259" key="3">
    <source>
        <dbReference type="PROSITE" id="PS50013"/>
    </source>
</evidence>
<keyword evidence="5" id="KW-1185">Reference proteome</keyword>
<evidence type="ECO:0000256" key="2">
    <source>
        <dbReference type="SAM" id="MobiDB-lite"/>
    </source>
</evidence>
<dbReference type="InterPro" id="IPR000953">
    <property type="entry name" value="Chromo/chromo_shadow_dom"/>
</dbReference>
<organism evidence="4 5">
    <name type="scientific">Paramecium primaurelia</name>
    <dbReference type="NCBI Taxonomy" id="5886"/>
    <lineage>
        <taxon>Eukaryota</taxon>
        <taxon>Sar</taxon>
        <taxon>Alveolata</taxon>
        <taxon>Ciliophora</taxon>
        <taxon>Intramacronucleata</taxon>
        <taxon>Oligohymenophorea</taxon>
        <taxon>Peniculida</taxon>
        <taxon>Parameciidae</taxon>
        <taxon>Paramecium</taxon>
    </lineage>
</organism>
<dbReference type="AlphaFoldDB" id="A0A8S1M8Q8"/>
<dbReference type="InterPro" id="IPR023780">
    <property type="entry name" value="Chromo_domain"/>
</dbReference>
<reference evidence="4" key="1">
    <citation type="submission" date="2021-01" db="EMBL/GenBank/DDBJ databases">
        <authorList>
            <consortium name="Genoscope - CEA"/>
            <person name="William W."/>
        </authorList>
    </citation>
    <scope>NUCLEOTIDE SEQUENCE</scope>
</reference>
<evidence type="ECO:0000256" key="1">
    <source>
        <dbReference type="SAM" id="Coils"/>
    </source>
</evidence>
<protein>
    <recommendedName>
        <fullName evidence="3">Chromo domain-containing protein</fullName>
    </recommendedName>
</protein>
<dbReference type="OMA" id="MSWEKQS"/>